<protein>
    <submittedName>
        <fullName evidence="1">Uncharacterized protein</fullName>
    </submittedName>
</protein>
<keyword evidence="2" id="KW-1185">Reference proteome</keyword>
<evidence type="ECO:0000313" key="2">
    <source>
        <dbReference type="Proteomes" id="UP001370490"/>
    </source>
</evidence>
<dbReference type="PANTHER" id="PTHR36811:SF2">
    <property type="entry name" value="OS08G0444440 PROTEIN"/>
    <property type="match status" value="1"/>
</dbReference>
<organism evidence="1 2">
    <name type="scientific">Dillenia turbinata</name>
    <dbReference type="NCBI Taxonomy" id="194707"/>
    <lineage>
        <taxon>Eukaryota</taxon>
        <taxon>Viridiplantae</taxon>
        <taxon>Streptophyta</taxon>
        <taxon>Embryophyta</taxon>
        <taxon>Tracheophyta</taxon>
        <taxon>Spermatophyta</taxon>
        <taxon>Magnoliopsida</taxon>
        <taxon>eudicotyledons</taxon>
        <taxon>Gunneridae</taxon>
        <taxon>Pentapetalae</taxon>
        <taxon>Dilleniales</taxon>
        <taxon>Dilleniaceae</taxon>
        <taxon>Dillenia</taxon>
    </lineage>
</organism>
<dbReference type="Proteomes" id="UP001370490">
    <property type="component" value="Unassembled WGS sequence"/>
</dbReference>
<dbReference type="EMBL" id="JBAMMX010000003">
    <property type="protein sequence ID" value="KAK6944288.1"/>
    <property type="molecule type" value="Genomic_DNA"/>
</dbReference>
<sequence>MEMKRRKLRLGVQKGRPIKKNKRSLLKKVVDYLKSDSYLFAPLICSSVTPPSTGVEKPVEEKNKKKKLLAKVWRYLKSDSYLYFFLVGSPESATITACSPPSATKTTTSPPLVLCQHGRLEKVSGEICKKMTSNVSSQPVVQEENMRCEYPPNPSCRPIETITSTDGTTGHPETIKHMVHRECRISTMQGRGLSRPQLRKLLVDRNLSGRYTSKVEAH</sequence>
<accession>A0AAN8W0S7</accession>
<comment type="caution">
    <text evidence="1">The sequence shown here is derived from an EMBL/GenBank/DDBJ whole genome shotgun (WGS) entry which is preliminary data.</text>
</comment>
<name>A0AAN8W0S7_9MAGN</name>
<evidence type="ECO:0000313" key="1">
    <source>
        <dbReference type="EMBL" id="KAK6944288.1"/>
    </source>
</evidence>
<dbReference type="AlphaFoldDB" id="A0AAN8W0S7"/>
<dbReference type="PANTHER" id="PTHR36811">
    <property type="entry name" value="OS08G0444440 PROTEIN"/>
    <property type="match status" value="1"/>
</dbReference>
<gene>
    <name evidence="1" type="ORF">RJ641_025390</name>
</gene>
<proteinExistence type="predicted"/>
<reference evidence="1 2" key="1">
    <citation type="submission" date="2023-12" db="EMBL/GenBank/DDBJ databases">
        <title>A high-quality genome assembly for Dillenia turbinata (Dilleniales).</title>
        <authorList>
            <person name="Chanderbali A."/>
        </authorList>
    </citation>
    <scope>NUCLEOTIDE SEQUENCE [LARGE SCALE GENOMIC DNA]</scope>
    <source>
        <strain evidence="1">LSX21</strain>
        <tissue evidence="1">Leaf</tissue>
    </source>
</reference>